<proteinExistence type="inferred from homology"/>
<dbReference type="EMBL" id="LT671824">
    <property type="protein sequence ID" value="SHO78703.1"/>
    <property type="molecule type" value="Genomic_DNA"/>
</dbReference>
<feature type="transmembrane region" description="Helical" evidence="5">
    <location>
        <begin position="349"/>
        <end position="368"/>
    </location>
</feature>
<comment type="function">
    <text evidence="5">Probably involved in the biogenesis of the COX complex.</text>
</comment>
<sequence length="375" mass="42659">MLRAFGKVGAVCPLLRGVPRSCLARPSMIPAVRTPIYSMGVFSTRLYTDGHRQTMPVPIIESQDGGEPLIYNRPQRRKGKPWYKSPVLYVLAIVPMFTLWLGFWQLRRLKWKVSLMDELDDKLRRDPLRFPRNINMGVLNEFEFRQFELQGRFDVSRALFVGPRGREGKRGFQLVVPFCRSSGGPDVLVNLGFVSDEHIVGTGMDKRLKTPLPYDGREVTIVTLLPRVYPPSRFALANEPHNNLWMQINPAQMAHWLNEQAGIADVNDAPEAPTESKSFSLFRRLTKTRISDPQTPQEAFQQSRSVPVLPVYVEQIFDGTFSEAGALIQKGIPVGRPPRIELRNQHAEYAATWFTLSALSSIMFVYMVRKGRSNS</sequence>
<protein>
    <recommendedName>
        <fullName evidence="5">SURF1-like protein</fullName>
    </recommendedName>
</protein>
<evidence type="ECO:0000313" key="6">
    <source>
        <dbReference type="EMBL" id="SHO78703.1"/>
    </source>
</evidence>
<keyword evidence="4 5" id="KW-0472">Membrane</keyword>
<dbReference type="PROSITE" id="PS50895">
    <property type="entry name" value="SURF1"/>
    <property type="match status" value="1"/>
</dbReference>
<dbReference type="Proteomes" id="UP000186303">
    <property type="component" value="Chromosome 4"/>
</dbReference>
<dbReference type="Pfam" id="PF02104">
    <property type="entry name" value="SURF1"/>
    <property type="match status" value="1"/>
</dbReference>
<accession>A0A1M8A8D7</accession>
<comment type="similarity">
    <text evidence="5">Belongs to the SURF1 family.</text>
</comment>
<comment type="subcellular location">
    <subcellularLocation>
        <location evidence="1">Membrane</location>
    </subcellularLocation>
    <subcellularLocation>
        <location evidence="5">Mitochondrion inner membrane</location>
        <topology evidence="5">Multi-pass membrane protein</topology>
    </subcellularLocation>
</comment>
<evidence type="ECO:0000256" key="1">
    <source>
        <dbReference type="ARBA" id="ARBA00004370"/>
    </source>
</evidence>
<feature type="transmembrane region" description="Helical" evidence="5">
    <location>
        <begin position="87"/>
        <end position="106"/>
    </location>
</feature>
<evidence type="ECO:0000256" key="3">
    <source>
        <dbReference type="ARBA" id="ARBA00022989"/>
    </source>
</evidence>
<keyword evidence="2 5" id="KW-0812">Transmembrane</keyword>
<dbReference type="InterPro" id="IPR002994">
    <property type="entry name" value="Surf1/Shy1"/>
</dbReference>
<keyword evidence="7" id="KW-1185">Reference proteome</keyword>
<organism evidence="6 7">
    <name type="scientific">Malassezia sympodialis (strain ATCC 42132)</name>
    <name type="common">Atopic eczema-associated yeast</name>
    <dbReference type="NCBI Taxonomy" id="1230383"/>
    <lineage>
        <taxon>Eukaryota</taxon>
        <taxon>Fungi</taxon>
        <taxon>Dikarya</taxon>
        <taxon>Basidiomycota</taxon>
        <taxon>Ustilaginomycotina</taxon>
        <taxon>Malasseziomycetes</taxon>
        <taxon>Malasseziales</taxon>
        <taxon>Malasseziaceae</taxon>
        <taxon>Malassezia</taxon>
    </lineage>
</organism>
<dbReference type="VEuPathDB" id="FungiDB:MSYG_3050"/>
<dbReference type="AlphaFoldDB" id="A0A1M8A8D7"/>
<name>A0A1M8A8D7_MALS4</name>
<dbReference type="CDD" id="cd06662">
    <property type="entry name" value="SURF1"/>
    <property type="match status" value="1"/>
</dbReference>
<keyword evidence="5" id="KW-0496">Mitochondrion</keyword>
<dbReference type="GO" id="GO:0005743">
    <property type="term" value="C:mitochondrial inner membrane"/>
    <property type="evidence" value="ECO:0007669"/>
    <property type="project" value="UniProtKB-SubCell"/>
</dbReference>
<dbReference type="STRING" id="1230383.A0A1M8A8D7"/>
<dbReference type="PANTHER" id="PTHR23427:SF2">
    <property type="entry name" value="SURFEIT LOCUS PROTEIN 1"/>
    <property type="match status" value="1"/>
</dbReference>
<evidence type="ECO:0000256" key="5">
    <source>
        <dbReference type="RuleBase" id="RU363076"/>
    </source>
</evidence>
<reference evidence="7" key="1">
    <citation type="journal article" date="2017" name="Nucleic Acids Res.">
        <title>Proteogenomics produces comprehensive and highly accurate protein-coding gene annotation in a complete genome assembly of Malassezia sympodialis.</title>
        <authorList>
            <person name="Zhu Y."/>
            <person name="Engstroem P.G."/>
            <person name="Tellgren-Roth C."/>
            <person name="Baudo C.D."/>
            <person name="Kennell J.C."/>
            <person name="Sun S."/>
            <person name="Billmyre R.B."/>
            <person name="Schroeder M.S."/>
            <person name="Andersson A."/>
            <person name="Holm T."/>
            <person name="Sigurgeirsson B."/>
            <person name="Wu G."/>
            <person name="Sankaranarayanan S.R."/>
            <person name="Siddharthan R."/>
            <person name="Sanyal K."/>
            <person name="Lundeberg J."/>
            <person name="Nystedt B."/>
            <person name="Boekhout T."/>
            <person name="Dawson T.L. Jr."/>
            <person name="Heitman J."/>
            <person name="Scheynius A."/>
            <person name="Lehtioe J."/>
        </authorList>
    </citation>
    <scope>NUCLEOTIDE SEQUENCE [LARGE SCALE GENOMIC DNA]</scope>
    <source>
        <strain evidence="7">ATCC 42132</strain>
    </source>
</reference>
<dbReference type="OMA" id="YLGTWQL"/>
<keyword evidence="3 5" id="KW-1133">Transmembrane helix</keyword>
<evidence type="ECO:0000256" key="2">
    <source>
        <dbReference type="ARBA" id="ARBA00022692"/>
    </source>
</evidence>
<dbReference type="GO" id="GO:0033617">
    <property type="term" value="P:mitochondrial respiratory chain complex IV assembly"/>
    <property type="evidence" value="ECO:0007669"/>
    <property type="project" value="TreeGrafter"/>
</dbReference>
<dbReference type="PANTHER" id="PTHR23427">
    <property type="entry name" value="SURFEIT LOCUS PROTEIN"/>
    <property type="match status" value="1"/>
</dbReference>
<dbReference type="OrthoDB" id="10040024at2759"/>
<evidence type="ECO:0000313" key="7">
    <source>
        <dbReference type="Proteomes" id="UP000186303"/>
    </source>
</evidence>
<gene>
    <name evidence="6" type="ORF">MSYG_3050</name>
</gene>
<dbReference type="InterPro" id="IPR045214">
    <property type="entry name" value="Surf1/Surf4"/>
</dbReference>
<evidence type="ECO:0000256" key="4">
    <source>
        <dbReference type="ARBA" id="ARBA00023136"/>
    </source>
</evidence>
<keyword evidence="5" id="KW-0999">Mitochondrion inner membrane</keyword>